<dbReference type="AlphaFoldDB" id="A0A395LM41"/>
<evidence type="ECO:0000313" key="9">
    <source>
        <dbReference type="Proteomes" id="UP000254101"/>
    </source>
</evidence>
<gene>
    <name evidence="8" type="ORF">DL238_09570</name>
</gene>
<dbReference type="SUPFAM" id="SSF55785">
    <property type="entry name" value="PYP-like sensor domain (PAS domain)"/>
    <property type="match status" value="3"/>
</dbReference>
<dbReference type="SMART" id="SM00091">
    <property type="entry name" value="PAS"/>
    <property type="match status" value="4"/>
</dbReference>
<dbReference type="EC" id="2.7.13.3" evidence="2"/>
<dbReference type="CDD" id="cd00075">
    <property type="entry name" value="HATPase"/>
    <property type="match status" value="1"/>
</dbReference>
<dbReference type="PROSITE" id="PS50109">
    <property type="entry name" value="HIS_KIN"/>
    <property type="match status" value="1"/>
</dbReference>
<dbReference type="Proteomes" id="UP000254101">
    <property type="component" value="Unassembled WGS sequence"/>
</dbReference>
<dbReference type="EMBL" id="QRBB01000001">
    <property type="protein sequence ID" value="RDS77825.1"/>
    <property type="molecule type" value="Genomic_DNA"/>
</dbReference>
<dbReference type="InterPro" id="IPR035965">
    <property type="entry name" value="PAS-like_dom_sf"/>
</dbReference>
<dbReference type="Gene3D" id="3.30.565.10">
    <property type="entry name" value="Histidine kinase-like ATPase, C-terminal domain"/>
    <property type="match status" value="1"/>
</dbReference>
<evidence type="ECO:0000259" key="7">
    <source>
        <dbReference type="PROSITE" id="PS50109"/>
    </source>
</evidence>
<reference evidence="8 9" key="1">
    <citation type="submission" date="2018-07" db="EMBL/GenBank/DDBJ databases">
        <title>Erythrobacter nanhaiensis sp. nov., a novel member of the genus Erythrobacter isolated from the South China Sea.</title>
        <authorList>
            <person name="Chen X."/>
            <person name="Liu J."/>
        </authorList>
    </citation>
    <scope>NUCLEOTIDE SEQUENCE [LARGE SCALE GENOMIC DNA]</scope>
    <source>
        <strain evidence="8 9">S-5</strain>
    </source>
</reference>
<dbReference type="Pfam" id="PF00512">
    <property type="entry name" value="HisKA"/>
    <property type="match status" value="1"/>
</dbReference>
<dbReference type="SMART" id="SM00388">
    <property type="entry name" value="HisKA"/>
    <property type="match status" value="1"/>
</dbReference>
<dbReference type="SUPFAM" id="SSF47384">
    <property type="entry name" value="Homodimeric domain of signal transducing histidine kinase"/>
    <property type="match status" value="1"/>
</dbReference>
<evidence type="ECO:0000256" key="2">
    <source>
        <dbReference type="ARBA" id="ARBA00012438"/>
    </source>
</evidence>
<dbReference type="InterPro" id="IPR003661">
    <property type="entry name" value="HisK_dim/P_dom"/>
</dbReference>
<dbReference type="InterPro" id="IPR050736">
    <property type="entry name" value="Sensor_HK_Regulatory"/>
</dbReference>
<evidence type="ECO:0000256" key="4">
    <source>
        <dbReference type="ARBA" id="ARBA00022679"/>
    </source>
</evidence>
<dbReference type="PANTHER" id="PTHR43711">
    <property type="entry name" value="TWO-COMPONENT HISTIDINE KINASE"/>
    <property type="match status" value="1"/>
</dbReference>
<dbReference type="PANTHER" id="PTHR43711:SF1">
    <property type="entry name" value="HISTIDINE KINASE 1"/>
    <property type="match status" value="1"/>
</dbReference>
<proteinExistence type="predicted"/>
<dbReference type="RefSeq" id="WP_115492049.1">
    <property type="nucleotide sequence ID" value="NZ_JACHWW010000001.1"/>
</dbReference>
<dbReference type="OrthoDB" id="9797304at2"/>
<dbReference type="Gene3D" id="3.30.450.20">
    <property type="entry name" value="PAS domain"/>
    <property type="match status" value="3"/>
</dbReference>
<evidence type="ECO:0000256" key="5">
    <source>
        <dbReference type="ARBA" id="ARBA00022777"/>
    </source>
</evidence>
<dbReference type="Gene3D" id="1.10.287.130">
    <property type="match status" value="1"/>
</dbReference>
<dbReference type="Pfam" id="PF02518">
    <property type="entry name" value="HATPase_c"/>
    <property type="match status" value="1"/>
</dbReference>
<dbReference type="InterPro" id="IPR000014">
    <property type="entry name" value="PAS"/>
</dbReference>
<sequence length="784" mass="84832">MDLGSTALALLGLLLAAWTAGAAWLMIAAGARTRGAETARRTARRLNRLLDEAPTAALLVRSDGRLEGSERLAHWLGFEELPQFLGELAKHPDRGLTAEQLEELTDKVRLAQKTAAPFRMAVTLPGSSRALALRGSLADPQISPGGAALIWVFDFSESELELSRMRKETARAKSDFAALVSLIEAAPTPMWFRNAEMRLQLVNRAYVKAVGAANAQSVIDQQIELVEAVDGNPAGEVARQAALTGEPVERIVSVTSVDGTRRRFRVSDLPLGDEGVAGYAVDIQEQEDQAREHRAYREAQRSMLDRLSVGVAQFDGQRRLTFANQPFRRLLGVRPGGGALGTAFERLLSDARDEGRAPEVRDFPSWRKDHVAWFSEGETQEEDWPLSDGTHLAVVGQPMPDGGLALIVEDRTEQLSIAANRDTLLRTRTAMLDSLFEALAVFAPDGTLQLWNHSFPETWGLEPDALDTHPSVDALLKLVQPNLARPKQVKGVGEVIRSATLDRKERAGRLQLADGRTIEFAGIPLPDGNGLLTTLDVTANEQAETALRDRAEALEQADKVKTRFLANMSYEFRTPLTSIGGFAELLEAEVAGPLSDGAKEYVSAILESVARLTDQVENVLDLSQSEAGLLPIAPRELALVAFVAGVARAREDAIEAKELTLDLRGGQSLSLSADPRQLGRAIGQLLDNAIAACSDGGRIVVDLGKHDGGIRIVISDNGRGMDEGELARALDGMRERGGSEGALRRQGLGLPLAQQLIEAHGGRFDIQSQKGSGTSVKIWLPQKQ</sequence>
<keyword evidence="5" id="KW-0418">Kinase</keyword>
<protein>
    <recommendedName>
        <fullName evidence="2">histidine kinase</fullName>
        <ecNumber evidence="2">2.7.13.3</ecNumber>
    </recommendedName>
</protein>
<dbReference type="SUPFAM" id="SSF55874">
    <property type="entry name" value="ATPase domain of HSP90 chaperone/DNA topoisomerase II/histidine kinase"/>
    <property type="match status" value="1"/>
</dbReference>
<dbReference type="InterPro" id="IPR004358">
    <property type="entry name" value="Sig_transdc_His_kin-like_C"/>
</dbReference>
<comment type="catalytic activity">
    <reaction evidence="1">
        <text>ATP + protein L-histidine = ADP + protein N-phospho-L-histidine.</text>
        <dbReference type="EC" id="2.7.13.3"/>
    </reaction>
</comment>
<dbReference type="Pfam" id="PF12860">
    <property type="entry name" value="PAS_7"/>
    <property type="match status" value="2"/>
</dbReference>
<evidence type="ECO:0000256" key="3">
    <source>
        <dbReference type="ARBA" id="ARBA00022553"/>
    </source>
</evidence>
<organism evidence="8 9">
    <name type="scientific">Alteriqipengyuania lutimaris</name>
    <dbReference type="NCBI Taxonomy" id="1538146"/>
    <lineage>
        <taxon>Bacteria</taxon>
        <taxon>Pseudomonadati</taxon>
        <taxon>Pseudomonadota</taxon>
        <taxon>Alphaproteobacteria</taxon>
        <taxon>Sphingomonadales</taxon>
        <taxon>Erythrobacteraceae</taxon>
        <taxon>Alteriqipengyuania</taxon>
    </lineage>
</organism>
<keyword evidence="4" id="KW-0808">Transferase</keyword>
<feature type="domain" description="Histidine kinase" evidence="7">
    <location>
        <begin position="567"/>
        <end position="784"/>
    </location>
</feature>
<keyword evidence="9" id="KW-1185">Reference proteome</keyword>
<comment type="caution">
    <text evidence="8">The sequence shown here is derived from an EMBL/GenBank/DDBJ whole genome shotgun (WGS) entry which is preliminary data.</text>
</comment>
<keyword evidence="6" id="KW-0902">Two-component regulatory system</keyword>
<dbReference type="PRINTS" id="PR00344">
    <property type="entry name" value="BCTRLSENSOR"/>
</dbReference>
<dbReference type="InterPro" id="IPR003594">
    <property type="entry name" value="HATPase_dom"/>
</dbReference>
<evidence type="ECO:0000256" key="1">
    <source>
        <dbReference type="ARBA" id="ARBA00000085"/>
    </source>
</evidence>
<dbReference type="InterPro" id="IPR036890">
    <property type="entry name" value="HATPase_C_sf"/>
</dbReference>
<keyword evidence="3" id="KW-0597">Phosphoprotein</keyword>
<dbReference type="SMART" id="SM00387">
    <property type="entry name" value="HATPase_c"/>
    <property type="match status" value="1"/>
</dbReference>
<dbReference type="InterPro" id="IPR036097">
    <property type="entry name" value="HisK_dim/P_sf"/>
</dbReference>
<dbReference type="CDD" id="cd00082">
    <property type="entry name" value="HisKA"/>
    <property type="match status" value="1"/>
</dbReference>
<evidence type="ECO:0000256" key="6">
    <source>
        <dbReference type="ARBA" id="ARBA00023012"/>
    </source>
</evidence>
<name>A0A395LM41_9SPHN</name>
<evidence type="ECO:0000313" key="8">
    <source>
        <dbReference type="EMBL" id="RDS77825.1"/>
    </source>
</evidence>
<dbReference type="InterPro" id="IPR005467">
    <property type="entry name" value="His_kinase_dom"/>
</dbReference>
<accession>A0A395LM41</accession>
<dbReference type="GO" id="GO:0000155">
    <property type="term" value="F:phosphorelay sensor kinase activity"/>
    <property type="evidence" value="ECO:0007669"/>
    <property type="project" value="InterPro"/>
</dbReference>